<dbReference type="AlphaFoldDB" id="A0A6I6JG49"/>
<dbReference type="PANTHER" id="PTHR45947:SF3">
    <property type="entry name" value="SULFOQUINOVOSYL TRANSFERASE SQD2"/>
    <property type="match status" value="1"/>
</dbReference>
<dbReference type="PANTHER" id="PTHR45947">
    <property type="entry name" value="SULFOQUINOVOSYL TRANSFERASE SQD2"/>
    <property type="match status" value="1"/>
</dbReference>
<dbReference type="CDD" id="cd03801">
    <property type="entry name" value="GT4_PimA-like"/>
    <property type="match status" value="1"/>
</dbReference>
<dbReference type="Pfam" id="PF13439">
    <property type="entry name" value="Glyco_transf_4"/>
    <property type="match status" value="1"/>
</dbReference>
<dbReference type="GO" id="GO:0016757">
    <property type="term" value="F:glycosyltransferase activity"/>
    <property type="evidence" value="ECO:0007669"/>
    <property type="project" value="InterPro"/>
</dbReference>
<proteinExistence type="predicted"/>
<protein>
    <submittedName>
        <fullName evidence="3">Glycosyltransferase</fullName>
    </submittedName>
</protein>
<dbReference type="RefSeq" id="WP_158946229.1">
    <property type="nucleotide sequence ID" value="NZ_CP046400.1"/>
</dbReference>
<feature type="domain" description="Glycosyl transferase family 1" evidence="1">
    <location>
        <begin position="174"/>
        <end position="334"/>
    </location>
</feature>
<keyword evidence="3" id="KW-0808">Transferase</keyword>
<evidence type="ECO:0000313" key="4">
    <source>
        <dbReference type="Proteomes" id="UP000428328"/>
    </source>
</evidence>
<dbReference type="InterPro" id="IPR050194">
    <property type="entry name" value="Glycosyltransferase_grp1"/>
</dbReference>
<name>A0A6I6JG49_9BACT</name>
<accession>A0A6I6JG49</accession>
<evidence type="ECO:0000259" key="2">
    <source>
        <dbReference type="Pfam" id="PF13439"/>
    </source>
</evidence>
<keyword evidence="4" id="KW-1185">Reference proteome</keyword>
<organism evidence="3 4">
    <name type="scientific">Pseudodesulfovibrio cashew</name>
    <dbReference type="NCBI Taxonomy" id="2678688"/>
    <lineage>
        <taxon>Bacteria</taxon>
        <taxon>Pseudomonadati</taxon>
        <taxon>Thermodesulfobacteriota</taxon>
        <taxon>Desulfovibrionia</taxon>
        <taxon>Desulfovibrionales</taxon>
        <taxon>Desulfovibrionaceae</taxon>
    </lineage>
</organism>
<sequence length="391" mass="43666">MPKKVAIYSGMTGGVFIYTCRLIRELSRSGYDVHFITHGPMPEADKENELIARISQSATVHALPAYDSVSHVANMYKVLSVIKPDVILPNYRKSTYAGCALYAKEVPVRIVAVCHNNHESYYNIFIEYEHIISRFICPSNAAVGYLKQIFSERKKDIVHLRHGVPITEEMAQPPVDEFRLIYHGRVVEEQKNISHLIELMAELRKTGRKFRLLIAGTGPDSKSLAELVKEHELNDSIEFLGFLEWGELQGHLASSHAAVLTSSYEGFCLSLAEALGAGLPGVAYECEGAINGFLKHGETGFAVKYGDVRALADGLQALFDDAELWRSMSMHARKLVSEKFSLVLWGADTARVLEASLEDHPRAWPTLKPVICNSLLTRAWNRTGRMAGLFF</sequence>
<dbReference type="Pfam" id="PF00534">
    <property type="entry name" value="Glycos_transf_1"/>
    <property type="match status" value="1"/>
</dbReference>
<dbReference type="SUPFAM" id="SSF53756">
    <property type="entry name" value="UDP-Glycosyltransferase/glycogen phosphorylase"/>
    <property type="match status" value="1"/>
</dbReference>
<feature type="domain" description="Glycosyltransferase subfamily 4-like N-terminal" evidence="2">
    <location>
        <begin position="13"/>
        <end position="166"/>
    </location>
</feature>
<evidence type="ECO:0000259" key="1">
    <source>
        <dbReference type="Pfam" id="PF00534"/>
    </source>
</evidence>
<reference evidence="3 4" key="1">
    <citation type="submission" date="2019-11" db="EMBL/GenBank/DDBJ databases">
        <authorList>
            <person name="Zheng R.K."/>
            <person name="Sun C.M."/>
        </authorList>
    </citation>
    <scope>NUCLEOTIDE SEQUENCE [LARGE SCALE GENOMIC DNA]</scope>
    <source>
        <strain evidence="3 4">SRB007</strain>
    </source>
</reference>
<dbReference type="InterPro" id="IPR028098">
    <property type="entry name" value="Glyco_trans_4-like_N"/>
</dbReference>
<dbReference type="Gene3D" id="3.40.50.2000">
    <property type="entry name" value="Glycogen Phosphorylase B"/>
    <property type="match status" value="2"/>
</dbReference>
<dbReference type="EMBL" id="CP046400">
    <property type="protein sequence ID" value="QGY39017.1"/>
    <property type="molecule type" value="Genomic_DNA"/>
</dbReference>
<dbReference type="Proteomes" id="UP000428328">
    <property type="component" value="Chromosome"/>
</dbReference>
<dbReference type="InterPro" id="IPR001296">
    <property type="entry name" value="Glyco_trans_1"/>
</dbReference>
<dbReference type="KEGG" id="psel:GM415_02320"/>
<evidence type="ECO:0000313" key="3">
    <source>
        <dbReference type="EMBL" id="QGY39017.1"/>
    </source>
</evidence>
<gene>
    <name evidence="3" type="ORF">GM415_02320</name>
</gene>